<keyword evidence="4" id="KW-1185">Reference proteome</keyword>
<evidence type="ECO:0000313" key="4">
    <source>
        <dbReference type="Proteomes" id="UP000011625"/>
    </source>
</evidence>
<feature type="transmembrane region" description="Helical" evidence="2">
    <location>
        <begin position="426"/>
        <end position="451"/>
    </location>
</feature>
<feature type="transmembrane region" description="Helical" evidence="2">
    <location>
        <begin position="458"/>
        <end position="483"/>
    </location>
</feature>
<feature type="transmembrane region" description="Helical" evidence="2">
    <location>
        <begin position="100"/>
        <end position="124"/>
    </location>
</feature>
<evidence type="ECO:0000313" key="3">
    <source>
        <dbReference type="EMBL" id="EMA50949.1"/>
    </source>
</evidence>
<feature type="compositionally biased region" description="Basic and acidic residues" evidence="1">
    <location>
        <begin position="1"/>
        <end position="15"/>
    </location>
</feature>
<organism evidence="3 4">
    <name type="scientific">Halococcus salifodinae DSM 8989</name>
    <dbReference type="NCBI Taxonomy" id="1227456"/>
    <lineage>
        <taxon>Archaea</taxon>
        <taxon>Methanobacteriati</taxon>
        <taxon>Methanobacteriota</taxon>
        <taxon>Stenosarchaea group</taxon>
        <taxon>Halobacteria</taxon>
        <taxon>Halobacteriales</taxon>
        <taxon>Halococcaceae</taxon>
        <taxon>Halococcus</taxon>
    </lineage>
</organism>
<feature type="transmembrane region" description="Helical" evidence="2">
    <location>
        <begin position="503"/>
        <end position="523"/>
    </location>
</feature>
<evidence type="ECO:0000256" key="2">
    <source>
        <dbReference type="SAM" id="Phobius"/>
    </source>
</evidence>
<feature type="transmembrane region" description="Helical" evidence="2">
    <location>
        <begin position="222"/>
        <end position="248"/>
    </location>
</feature>
<feature type="transmembrane region" description="Helical" evidence="2">
    <location>
        <begin position="268"/>
        <end position="290"/>
    </location>
</feature>
<gene>
    <name evidence="3" type="ORF">C450_14802</name>
</gene>
<keyword evidence="2" id="KW-0472">Membrane</keyword>
<protein>
    <recommendedName>
        <fullName evidence="5">ABC-2 type transport system permease protein</fullName>
    </recommendedName>
</protein>
<keyword evidence="2" id="KW-1133">Transmembrane helix</keyword>
<feature type="transmembrane region" description="Helical" evidence="2">
    <location>
        <begin position="145"/>
        <end position="173"/>
    </location>
</feature>
<dbReference type="RefSeq" id="WP_005044597.1">
    <property type="nucleotide sequence ID" value="NZ_AOME01000070.1"/>
</dbReference>
<accession>M0N1G5</accession>
<name>M0N1G5_9EURY</name>
<feature type="transmembrane region" description="Helical" evidence="2">
    <location>
        <begin position="60"/>
        <end position="80"/>
    </location>
</feature>
<comment type="caution">
    <text evidence="3">The sequence shown here is derived from an EMBL/GenBank/DDBJ whole genome shotgun (WGS) entry which is preliminary data.</text>
</comment>
<feature type="transmembrane region" description="Helical" evidence="2">
    <location>
        <begin position="388"/>
        <end position="406"/>
    </location>
</feature>
<sequence length="582" mass="59329">MTEESSPARERRQDVETSTAEPPATASGRHADGLSTLTAGVELARIELRRGYRWLRGQDFWLLYMAVSALGLLFGSWVAFDTTRSIGTALVAGESPPLSLATVGIAWSVLWLFLTATLAVDALGSNGGLANDGHYLTIRPAVDVVVGKLLAAAAKFAVLVFVLPLAATLGLAVGTGTPLPLVGGFAATAVAIVTATAAGYPIGLAAKGVVHRSERLSRFKPILGAGIGVSYLIVMVSGEVVTVIEWITPVLRAPPLGWLGDLALSTTVGAGASGVGAVAVILVGGVAAVAGTRSTVVAARYAWRADRARPTEDDADAAAVAPEHRIDRLLRTVCRRPATLGIASTALVRAYRSPLQLVFVAFPLVAAIPLGESLLATGTLPWYAPWAVIWYGAWAAGAAVPLNPLGNQGATLPTLLSAPAGGRSVVHGHVVAVLPIAPVIAGLAVGVGVLAGESGVALAVLAASSVAAVVAAAVLAAGIGAVFPRFAAVDFAGARRAVPPSKVAYGVFSQALTLAVVAGAVVIDDVVRELGTVVLSAWLPFGLTVSVDTLTTGSWIVLGCVAVAVPIAYRVAVRRIDGYRLD</sequence>
<dbReference type="PATRIC" id="fig|1227456.3.peg.3004"/>
<feature type="transmembrane region" description="Helical" evidence="2">
    <location>
        <begin position="357"/>
        <end position="376"/>
    </location>
</feature>
<proteinExistence type="predicted"/>
<evidence type="ECO:0000256" key="1">
    <source>
        <dbReference type="SAM" id="MobiDB-lite"/>
    </source>
</evidence>
<feature type="transmembrane region" description="Helical" evidence="2">
    <location>
        <begin position="553"/>
        <end position="572"/>
    </location>
</feature>
<dbReference type="STRING" id="1227456.C450_14802"/>
<evidence type="ECO:0008006" key="5">
    <source>
        <dbReference type="Google" id="ProtNLM"/>
    </source>
</evidence>
<dbReference type="EMBL" id="AOME01000070">
    <property type="protein sequence ID" value="EMA50949.1"/>
    <property type="molecule type" value="Genomic_DNA"/>
</dbReference>
<feature type="region of interest" description="Disordered" evidence="1">
    <location>
        <begin position="1"/>
        <end position="31"/>
    </location>
</feature>
<feature type="transmembrane region" description="Helical" evidence="2">
    <location>
        <begin position="185"/>
        <end position="210"/>
    </location>
</feature>
<keyword evidence="2" id="KW-0812">Transmembrane</keyword>
<dbReference type="AlphaFoldDB" id="M0N1G5"/>
<reference evidence="3 4" key="1">
    <citation type="journal article" date="2014" name="PLoS Genet.">
        <title>Phylogenetically driven sequencing of extremely halophilic archaea reveals strategies for static and dynamic osmo-response.</title>
        <authorList>
            <person name="Becker E.A."/>
            <person name="Seitzer P.M."/>
            <person name="Tritt A."/>
            <person name="Larsen D."/>
            <person name="Krusor M."/>
            <person name="Yao A.I."/>
            <person name="Wu D."/>
            <person name="Madern D."/>
            <person name="Eisen J.A."/>
            <person name="Darling A.E."/>
            <person name="Facciotti M.T."/>
        </authorList>
    </citation>
    <scope>NUCLEOTIDE SEQUENCE [LARGE SCALE GENOMIC DNA]</scope>
    <source>
        <strain evidence="3 4">DSM 8989</strain>
    </source>
</reference>
<dbReference type="Proteomes" id="UP000011625">
    <property type="component" value="Unassembled WGS sequence"/>
</dbReference>
<dbReference type="OrthoDB" id="205375at2157"/>